<sequence length="180" mass="20127">MGELCGVCNQEPSKYKCPSQGCRLRYCSLPCYKVHKETHTLGETKPTESSSLAIASATSEKRPPSPTLQDPLDRLQAHPEFQRLFARYPRLPSQLQDIYRRSLPPSSPGSLYRAPGARGRGRGGRFGQRSNDRNQASEWSPENGDVSALKGFKNLLRSSDRDAEGLEEFVELVKMTQERG</sequence>
<dbReference type="GO" id="GO:0070761">
    <property type="term" value="C:pre-snoRNP complex"/>
    <property type="evidence" value="ECO:0007669"/>
    <property type="project" value="TreeGrafter"/>
</dbReference>
<evidence type="ECO:0000313" key="8">
    <source>
        <dbReference type="Proteomes" id="UP000504638"/>
    </source>
</evidence>
<feature type="domain" description="HIT-type" evidence="6">
    <location>
        <begin position="5"/>
        <end position="40"/>
    </location>
</feature>
<dbReference type="EMBL" id="ML975182">
    <property type="protein sequence ID" value="KAF1808548.1"/>
    <property type="molecule type" value="Genomic_DNA"/>
</dbReference>
<accession>A0A6G1FS49</accession>
<feature type="compositionally biased region" description="Polar residues" evidence="5">
    <location>
        <begin position="47"/>
        <end position="58"/>
    </location>
</feature>
<evidence type="ECO:0000256" key="4">
    <source>
        <dbReference type="PROSITE-ProRule" id="PRU00453"/>
    </source>
</evidence>
<dbReference type="Proteomes" id="UP000504638">
    <property type="component" value="Unplaced"/>
</dbReference>
<dbReference type="InterPro" id="IPR007529">
    <property type="entry name" value="Znf_HIT"/>
</dbReference>
<evidence type="ECO:0000256" key="5">
    <source>
        <dbReference type="SAM" id="MobiDB-lite"/>
    </source>
</evidence>
<dbReference type="SUPFAM" id="SSF144232">
    <property type="entry name" value="HIT/MYND zinc finger-like"/>
    <property type="match status" value="1"/>
</dbReference>
<feature type="region of interest" description="Disordered" evidence="5">
    <location>
        <begin position="96"/>
        <end position="146"/>
    </location>
</feature>
<dbReference type="CDD" id="cd23024">
    <property type="entry name" value="zf-HIT_ZNHIT2-3"/>
    <property type="match status" value="1"/>
</dbReference>
<dbReference type="GO" id="GO:0048254">
    <property type="term" value="P:snoRNA localization"/>
    <property type="evidence" value="ECO:0007669"/>
    <property type="project" value="TreeGrafter"/>
</dbReference>
<dbReference type="RefSeq" id="XP_033530179.1">
    <property type="nucleotide sequence ID" value="XM_033683008.1"/>
</dbReference>
<keyword evidence="1" id="KW-0479">Metal-binding</keyword>
<evidence type="ECO:0000313" key="7">
    <source>
        <dbReference type="EMBL" id="KAF1808548.1"/>
    </source>
</evidence>
<keyword evidence="2 4" id="KW-0863">Zinc-finger</keyword>
<evidence type="ECO:0000259" key="6">
    <source>
        <dbReference type="PROSITE" id="PS51083"/>
    </source>
</evidence>
<reference evidence="7 9" key="1">
    <citation type="submission" date="2020-01" db="EMBL/GenBank/DDBJ databases">
        <authorList>
            <consortium name="DOE Joint Genome Institute"/>
            <person name="Haridas S."/>
            <person name="Albert R."/>
            <person name="Binder M."/>
            <person name="Bloem J."/>
            <person name="Labutti K."/>
            <person name="Salamov A."/>
            <person name="Andreopoulos B."/>
            <person name="Baker S.E."/>
            <person name="Barry K."/>
            <person name="Bills G."/>
            <person name="Bluhm B.H."/>
            <person name="Cannon C."/>
            <person name="Castanera R."/>
            <person name="Culley D.E."/>
            <person name="Daum C."/>
            <person name="Ezra D."/>
            <person name="Gonzalez J.B."/>
            <person name="Henrissat B."/>
            <person name="Kuo A."/>
            <person name="Liang C."/>
            <person name="Lipzen A."/>
            <person name="Lutzoni F."/>
            <person name="Magnuson J."/>
            <person name="Mondo S."/>
            <person name="Nolan M."/>
            <person name="Ohm R."/>
            <person name="Pangilinan J."/>
            <person name="Park H.-J."/>
            <person name="Ramirez L."/>
            <person name="Alfaro M."/>
            <person name="Sun H."/>
            <person name="Tritt A."/>
            <person name="Yoshinaga Y."/>
            <person name="Zwiers L.-H."/>
            <person name="Turgeon B.G."/>
            <person name="Goodwin S.B."/>
            <person name="Spatafora J.W."/>
            <person name="Crous P.W."/>
            <person name="Grigoriev I.V."/>
        </authorList>
    </citation>
    <scope>NUCLEOTIDE SEQUENCE</scope>
    <source>
        <strain evidence="7 9">CBS 781.70</strain>
    </source>
</reference>
<keyword evidence="8" id="KW-1185">Reference proteome</keyword>
<dbReference type="GO" id="GO:0005634">
    <property type="term" value="C:nucleus"/>
    <property type="evidence" value="ECO:0007669"/>
    <property type="project" value="TreeGrafter"/>
</dbReference>
<dbReference type="Pfam" id="PF04438">
    <property type="entry name" value="zf-HIT"/>
    <property type="match status" value="1"/>
</dbReference>
<dbReference type="InterPro" id="IPR051639">
    <property type="entry name" value="BCD1"/>
</dbReference>
<gene>
    <name evidence="7 9" type="ORF">P152DRAFT_517448</name>
</gene>
<evidence type="ECO:0000256" key="1">
    <source>
        <dbReference type="ARBA" id="ARBA00022723"/>
    </source>
</evidence>
<proteinExistence type="predicted"/>
<evidence type="ECO:0000313" key="9">
    <source>
        <dbReference type="RefSeq" id="XP_033530179.1"/>
    </source>
</evidence>
<dbReference type="PANTHER" id="PTHR13483">
    <property type="entry name" value="BOX C_D SNORNA PROTEIN 1-RELATED"/>
    <property type="match status" value="1"/>
</dbReference>
<dbReference type="GeneID" id="54423578"/>
<protein>
    <recommendedName>
        <fullName evidence="6">HIT-type domain-containing protein</fullName>
    </recommendedName>
</protein>
<dbReference type="PANTHER" id="PTHR13483:SF11">
    <property type="entry name" value="ZINC FINGER HIT DOMAIN-CONTAINING PROTEIN 3"/>
    <property type="match status" value="1"/>
</dbReference>
<dbReference type="AlphaFoldDB" id="A0A6G1FS49"/>
<reference evidence="9" key="2">
    <citation type="submission" date="2020-04" db="EMBL/GenBank/DDBJ databases">
        <authorList>
            <consortium name="NCBI Genome Project"/>
        </authorList>
    </citation>
    <scope>NUCLEOTIDE SEQUENCE</scope>
    <source>
        <strain evidence="9">CBS 781.70</strain>
    </source>
</reference>
<feature type="region of interest" description="Disordered" evidence="5">
    <location>
        <begin position="39"/>
        <end position="76"/>
    </location>
</feature>
<dbReference type="GO" id="GO:0008270">
    <property type="term" value="F:zinc ion binding"/>
    <property type="evidence" value="ECO:0007669"/>
    <property type="project" value="UniProtKB-UniRule"/>
</dbReference>
<keyword evidence="3" id="KW-0862">Zinc</keyword>
<dbReference type="PROSITE" id="PS00028">
    <property type="entry name" value="ZINC_FINGER_C2H2_1"/>
    <property type="match status" value="1"/>
</dbReference>
<dbReference type="Gene3D" id="3.30.60.190">
    <property type="match status" value="1"/>
</dbReference>
<dbReference type="InterPro" id="IPR013087">
    <property type="entry name" value="Znf_C2H2_type"/>
</dbReference>
<evidence type="ECO:0000256" key="2">
    <source>
        <dbReference type="ARBA" id="ARBA00022771"/>
    </source>
</evidence>
<organism evidence="7">
    <name type="scientific">Eremomyces bilateralis CBS 781.70</name>
    <dbReference type="NCBI Taxonomy" id="1392243"/>
    <lineage>
        <taxon>Eukaryota</taxon>
        <taxon>Fungi</taxon>
        <taxon>Dikarya</taxon>
        <taxon>Ascomycota</taxon>
        <taxon>Pezizomycotina</taxon>
        <taxon>Dothideomycetes</taxon>
        <taxon>Dothideomycetes incertae sedis</taxon>
        <taxon>Eremomycetales</taxon>
        <taxon>Eremomycetaceae</taxon>
        <taxon>Eremomyces</taxon>
    </lineage>
</organism>
<dbReference type="GO" id="GO:0000492">
    <property type="term" value="P:box C/D snoRNP assembly"/>
    <property type="evidence" value="ECO:0007669"/>
    <property type="project" value="TreeGrafter"/>
</dbReference>
<feature type="compositionally biased region" description="Low complexity" evidence="5">
    <location>
        <begin position="101"/>
        <end position="117"/>
    </location>
</feature>
<dbReference type="GO" id="GO:0000463">
    <property type="term" value="P:maturation of LSU-rRNA from tricistronic rRNA transcript (SSU-rRNA, 5.8S rRNA, LSU-rRNA)"/>
    <property type="evidence" value="ECO:0007669"/>
    <property type="project" value="TreeGrafter"/>
</dbReference>
<evidence type="ECO:0000256" key="3">
    <source>
        <dbReference type="ARBA" id="ARBA00022833"/>
    </source>
</evidence>
<dbReference type="OrthoDB" id="18412at2759"/>
<reference evidence="9" key="3">
    <citation type="submission" date="2025-04" db="UniProtKB">
        <authorList>
            <consortium name="RefSeq"/>
        </authorList>
    </citation>
    <scope>IDENTIFICATION</scope>
    <source>
        <strain evidence="9">CBS 781.70</strain>
    </source>
</reference>
<dbReference type="PROSITE" id="PS51083">
    <property type="entry name" value="ZF_HIT"/>
    <property type="match status" value="1"/>
</dbReference>
<name>A0A6G1FS49_9PEZI</name>